<organism evidence="8 9">
    <name type="scientific">Plantactinospora sonchi</name>
    <dbReference type="NCBI Taxonomy" id="1544735"/>
    <lineage>
        <taxon>Bacteria</taxon>
        <taxon>Bacillati</taxon>
        <taxon>Actinomycetota</taxon>
        <taxon>Actinomycetes</taxon>
        <taxon>Micromonosporales</taxon>
        <taxon>Micromonosporaceae</taxon>
        <taxon>Plantactinospora</taxon>
    </lineage>
</organism>
<dbReference type="PANTHER" id="PTHR33204">
    <property type="entry name" value="TRANSCRIPTIONAL REGULATOR, MARR FAMILY"/>
    <property type="match status" value="1"/>
</dbReference>
<evidence type="ECO:0000256" key="1">
    <source>
        <dbReference type="ARBA" id="ARBA00023015"/>
    </source>
</evidence>
<evidence type="ECO:0000259" key="7">
    <source>
        <dbReference type="PROSITE" id="PS51118"/>
    </source>
</evidence>
<dbReference type="InterPro" id="IPR036390">
    <property type="entry name" value="WH_DNA-bd_sf"/>
</dbReference>
<proteinExistence type="predicted"/>
<dbReference type="Pfam" id="PF02909">
    <property type="entry name" value="TetR_C_1"/>
    <property type="match status" value="1"/>
</dbReference>
<reference evidence="8 9" key="1">
    <citation type="submission" date="2024-01" db="EMBL/GenBank/DDBJ databases">
        <title>Genome insights into Plantactinospora sonchi sp. nov.</title>
        <authorList>
            <person name="Wang L."/>
        </authorList>
    </citation>
    <scope>NUCLEOTIDE SEQUENCE [LARGE SCALE GENOMIC DNA]</scope>
    <source>
        <strain evidence="8 9">NEAU-QY2</strain>
    </source>
</reference>
<evidence type="ECO:0000256" key="4">
    <source>
        <dbReference type="PROSITE-ProRule" id="PRU00335"/>
    </source>
</evidence>
<keyword evidence="2 4" id="KW-0238">DNA-binding</keyword>
<feature type="domain" description="HTH hxlR-type" evidence="7">
    <location>
        <begin position="254"/>
        <end position="349"/>
    </location>
</feature>
<evidence type="ECO:0000259" key="6">
    <source>
        <dbReference type="PROSITE" id="PS50977"/>
    </source>
</evidence>
<accession>A0ABU7RZ81</accession>
<dbReference type="RefSeq" id="WP_331216589.1">
    <property type="nucleotide sequence ID" value="NZ_JAZGQK010000021.1"/>
</dbReference>
<feature type="region of interest" description="Disordered" evidence="5">
    <location>
        <begin position="237"/>
        <end position="261"/>
    </location>
</feature>
<sequence>MDQVGPPPPPPPLSLDRIVRAGIGIADSYGLDALSMRRVAAALDAGVMSLYRHLSGRAELVDLMVETVFGELDYPDPGPDGWRARLELSARQEWAMYQRHPWVLSRVAGTHRPPLGPNVLANAEWLLRAVDGHGLDARTMFQLYFTVSDYVQGAALYVHGAVEDERRTGTSTEQWWTANAPTLTRLLRTGRFPTLSRLVPEIGGAPGTQIKDFEFGLRRVLDGIGTLLLGTAAAAAGPTEEVTRLPTPPDRPSAPATGTSELLGRRWTPELLQVLGQGEARFGDLVRAVPGISRRVLAERLRQLADEGLLVRRTEPGPPTRISYALTDAARRNAPGPGPGGPGHRRQLR</sequence>
<feature type="region of interest" description="Disordered" evidence="5">
    <location>
        <begin position="313"/>
        <end position="349"/>
    </location>
</feature>
<evidence type="ECO:0000313" key="8">
    <source>
        <dbReference type="EMBL" id="MEE6261504.1"/>
    </source>
</evidence>
<dbReference type="PROSITE" id="PS51118">
    <property type="entry name" value="HTH_HXLR"/>
    <property type="match status" value="1"/>
</dbReference>
<dbReference type="SUPFAM" id="SSF46689">
    <property type="entry name" value="Homeodomain-like"/>
    <property type="match status" value="1"/>
</dbReference>
<dbReference type="Gene3D" id="1.10.10.60">
    <property type="entry name" value="Homeodomain-like"/>
    <property type="match status" value="1"/>
</dbReference>
<evidence type="ECO:0000313" key="9">
    <source>
        <dbReference type="Proteomes" id="UP001332243"/>
    </source>
</evidence>
<dbReference type="PANTHER" id="PTHR33204:SF18">
    <property type="entry name" value="TRANSCRIPTIONAL REGULATORY PROTEIN"/>
    <property type="match status" value="1"/>
</dbReference>
<keyword evidence="1" id="KW-0805">Transcription regulation</keyword>
<dbReference type="Gene3D" id="1.10.357.10">
    <property type="entry name" value="Tetracycline Repressor, domain 2"/>
    <property type="match status" value="1"/>
</dbReference>
<keyword evidence="9" id="KW-1185">Reference proteome</keyword>
<dbReference type="InterPro" id="IPR001647">
    <property type="entry name" value="HTH_TetR"/>
</dbReference>
<dbReference type="Proteomes" id="UP001332243">
    <property type="component" value="Unassembled WGS sequence"/>
</dbReference>
<dbReference type="InterPro" id="IPR036271">
    <property type="entry name" value="Tet_transcr_reg_TetR-rel_C_sf"/>
</dbReference>
<name>A0ABU7RZ81_9ACTN</name>
<feature type="DNA-binding region" description="H-T-H motif" evidence="4">
    <location>
        <begin position="35"/>
        <end position="54"/>
    </location>
</feature>
<evidence type="ECO:0000256" key="2">
    <source>
        <dbReference type="ARBA" id="ARBA00023125"/>
    </source>
</evidence>
<dbReference type="SUPFAM" id="SSF46785">
    <property type="entry name" value="Winged helix' DNA-binding domain"/>
    <property type="match status" value="1"/>
</dbReference>
<keyword evidence="3" id="KW-0804">Transcription</keyword>
<dbReference type="InterPro" id="IPR009057">
    <property type="entry name" value="Homeodomain-like_sf"/>
</dbReference>
<protein>
    <submittedName>
        <fullName evidence="8">TetR/AcrR family transcriptional regulator C-terminal domain-containing protein</fullName>
    </submittedName>
</protein>
<gene>
    <name evidence="8" type="ORF">V1633_23755</name>
</gene>
<comment type="caution">
    <text evidence="8">The sequence shown here is derived from an EMBL/GenBank/DDBJ whole genome shotgun (WGS) entry which is preliminary data.</text>
</comment>
<dbReference type="InterPro" id="IPR036388">
    <property type="entry name" value="WH-like_DNA-bd_sf"/>
</dbReference>
<dbReference type="Pfam" id="PF01638">
    <property type="entry name" value="HxlR"/>
    <property type="match status" value="1"/>
</dbReference>
<evidence type="ECO:0000256" key="3">
    <source>
        <dbReference type="ARBA" id="ARBA00023163"/>
    </source>
</evidence>
<evidence type="ECO:0000256" key="5">
    <source>
        <dbReference type="SAM" id="MobiDB-lite"/>
    </source>
</evidence>
<dbReference type="InterPro" id="IPR004111">
    <property type="entry name" value="Repressor_TetR_C"/>
</dbReference>
<dbReference type="InterPro" id="IPR002577">
    <property type="entry name" value="HTH_HxlR"/>
</dbReference>
<dbReference type="EMBL" id="JAZGQK010000021">
    <property type="protein sequence ID" value="MEE6261504.1"/>
    <property type="molecule type" value="Genomic_DNA"/>
</dbReference>
<dbReference type="PROSITE" id="PS50977">
    <property type="entry name" value="HTH_TETR_2"/>
    <property type="match status" value="1"/>
</dbReference>
<dbReference type="Gene3D" id="1.10.10.10">
    <property type="entry name" value="Winged helix-like DNA-binding domain superfamily/Winged helix DNA-binding domain"/>
    <property type="match status" value="1"/>
</dbReference>
<dbReference type="SUPFAM" id="SSF48498">
    <property type="entry name" value="Tetracyclin repressor-like, C-terminal domain"/>
    <property type="match status" value="1"/>
</dbReference>
<feature type="domain" description="HTH tetR-type" evidence="6">
    <location>
        <begin position="12"/>
        <end position="72"/>
    </location>
</feature>